<dbReference type="PhylomeDB" id="Q7NMW8"/>
<evidence type="ECO:0000313" key="3">
    <source>
        <dbReference type="Proteomes" id="UP000000557"/>
    </source>
</evidence>
<dbReference type="RefSeq" id="WP_011140649.1">
    <property type="nucleotide sequence ID" value="NC_005125.1"/>
</dbReference>
<dbReference type="InterPro" id="IPR058180">
    <property type="entry name" value="BPSS1187-like"/>
</dbReference>
<dbReference type="InParanoid" id="Q7NMW8"/>
<keyword evidence="3" id="KW-1185">Reference proteome</keyword>
<dbReference type="EnsemblBacteria" id="BAC88588">
    <property type="protein sequence ID" value="BAC88588"/>
    <property type="gene ID" value="BAC88588"/>
</dbReference>
<feature type="signal peptide" evidence="1">
    <location>
        <begin position="1"/>
        <end position="30"/>
    </location>
</feature>
<evidence type="ECO:0000313" key="2">
    <source>
        <dbReference type="EMBL" id="BAC88588.1"/>
    </source>
</evidence>
<organism evidence="2 3">
    <name type="scientific">Gloeobacter violaceus (strain ATCC 29082 / PCC 7421)</name>
    <dbReference type="NCBI Taxonomy" id="251221"/>
    <lineage>
        <taxon>Bacteria</taxon>
        <taxon>Bacillati</taxon>
        <taxon>Cyanobacteriota</taxon>
        <taxon>Cyanophyceae</taxon>
        <taxon>Gloeobacterales</taxon>
        <taxon>Gloeobacteraceae</taxon>
        <taxon>Gloeobacter</taxon>
    </lineage>
</organism>
<dbReference type="KEGG" id="gvi:gll0647"/>
<dbReference type="OrthoDB" id="651780at2"/>
<keyword evidence="1" id="KW-0732">Signal</keyword>
<sequence>MNIRTCRVRTFASLVGAALACSLQSMSAQAATALCPSGAHAQHDTAAGVVCVIRPSLTDPEIADRGTTNLGYGYHVVGLPNDIDAARGVFFYLMGTNGKPYDPVSQSLPSLSIVEEGIAQGFVVLQLAYPNDVAVAELCGNDGGCYGPARQEIIYGLPISAAVEISPEQSIMHRLSALVAYLKANMPGEVVMPQAIRGAAIDWQAMRLGGSSQGGGHAGYIAHDYPTGGVCFLASPVDTVAVTTESTTRYSAVEWIAQEGWQTPSERLKGVVHRQDGSYESITTNFRALGLRRSTSTLAPNNDWLVVNIPTNKPHTSPANHRDLADARAWACFASEDSL</sequence>
<dbReference type="EMBL" id="BA000045">
    <property type="protein sequence ID" value="BAC88588.1"/>
    <property type="molecule type" value="Genomic_DNA"/>
</dbReference>
<protein>
    <submittedName>
        <fullName evidence="2">Gll0647 protein</fullName>
    </submittedName>
</protein>
<gene>
    <name evidence="2" type="ordered locus">gll0647</name>
</gene>
<dbReference type="PROSITE" id="PS51257">
    <property type="entry name" value="PROKAR_LIPOPROTEIN"/>
    <property type="match status" value="1"/>
</dbReference>
<dbReference type="STRING" id="251221.gene:10758122"/>
<dbReference type="eggNOG" id="ENOG502ZB6C">
    <property type="taxonomic scope" value="Bacteria"/>
</dbReference>
<evidence type="ECO:0000256" key="1">
    <source>
        <dbReference type="SAM" id="SignalP"/>
    </source>
</evidence>
<dbReference type="AlphaFoldDB" id="Q7NMW8"/>
<feature type="chain" id="PRO_5004289094" evidence="1">
    <location>
        <begin position="31"/>
        <end position="339"/>
    </location>
</feature>
<name>Q7NMW8_GLOVI</name>
<proteinExistence type="predicted"/>
<dbReference type="HOGENOM" id="CLU_049585_0_0_3"/>
<dbReference type="Proteomes" id="UP000000557">
    <property type="component" value="Chromosome"/>
</dbReference>
<dbReference type="NCBIfam" id="NF047580">
    <property type="entry name" value="BPSS1187_fam"/>
    <property type="match status" value="1"/>
</dbReference>
<reference evidence="2 3" key="1">
    <citation type="journal article" date="2003" name="DNA Res.">
        <title>Complete genome structure of Gloeobacter violaceus PCC 7421, a cyanobacterium that lacks thylakoids.</title>
        <authorList>
            <person name="Nakamura Y."/>
            <person name="Kaneko T."/>
            <person name="Sato S."/>
            <person name="Mimuro M."/>
            <person name="Miyashita H."/>
            <person name="Tsuchiya T."/>
            <person name="Sasamoto S."/>
            <person name="Watanabe A."/>
            <person name="Kawashima K."/>
            <person name="Kishida Y."/>
            <person name="Kiyokawa C."/>
            <person name="Kohara M."/>
            <person name="Matsumoto M."/>
            <person name="Matsuno A."/>
            <person name="Nakazaki N."/>
            <person name="Shimpo S."/>
            <person name="Takeuchi C."/>
            <person name="Yamada M."/>
            <person name="Tabata S."/>
        </authorList>
    </citation>
    <scope>NUCLEOTIDE SEQUENCE [LARGE SCALE GENOMIC DNA]</scope>
    <source>
        <strain evidence="3">ATCC 29082 / PCC 7421</strain>
    </source>
</reference>
<accession>Q7NMW8</accession>
<reference evidence="2 3" key="2">
    <citation type="journal article" date="2003" name="DNA Res.">
        <title>Complete genome structure of Gloeobacter violaceus PCC 7421, a cyanobacterium that lacks thylakoids (supplement).</title>
        <authorList>
            <person name="Nakamura Y."/>
            <person name="Kaneko T."/>
            <person name="Sato S."/>
            <person name="Mimuro M."/>
            <person name="Miyashita H."/>
            <person name="Tsuchiya T."/>
            <person name="Sasamoto S."/>
            <person name="Watanabe A."/>
            <person name="Kawashima K."/>
            <person name="Kishida Y."/>
            <person name="Kiyokawa C."/>
            <person name="Kohara M."/>
            <person name="Matsumoto M."/>
            <person name="Matsuno A."/>
            <person name="Nakazaki N."/>
            <person name="Shimpo S."/>
            <person name="Takeuchi C."/>
            <person name="Yamada M."/>
            <person name="Tabata S."/>
        </authorList>
    </citation>
    <scope>NUCLEOTIDE SEQUENCE [LARGE SCALE GENOMIC DNA]</scope>
    <source>
        <strain evidence="3">ATCC 29082 / PCC 7421</strain>
    </source>
</reference>